<dbReference type="SUPFAM" id="SSF56801">
    <property type="entry name" value="Acetyl-CoA synthetase-like"/>
    <property type="match status" value="1"/>
</dbReference>
<dbReference type="Pfam" id="PF00501">
    <property type="entry name" value="AMP-binding"/>
    <property type="match status" value="1"/>
</dbReference>
<dbReference type="GO" id="GO:0016405">
    <property type="term" value="F:CoA-ligase activity"/>
    <property type="evidence" value="ECO:0007669"/>
    <property type="project" value="TreeGrafter"/>
</dbReference>
<keyword evidence="2" id="KW-0436">Ligase</keyword>
<dbReference type="EMBL" id="VJMH01003428">
    <property type="protein sequence ID" value="KAF0705983.1"/>
    <property type="molecule type" value="Genomic_DNA"/>
</dbReference>
<protein>
    <submittedName>
        <fullName evidence="5">Aste57867_6864 protein</fullName>
    </submittedName>
</protein>
<proteinExistence type="inferred from homology"/>
<reference evidence="5 6" key="1">
    <citation type="submission" date="2019-03" db="EMBL/GenBank/DDBJ databases">
        <authorList>
            <person name="Gaulin E."/>
            <person name="Dumas B."/>
        </authorList>
    </citation>
    <scope>NUCLEOTIDE SEQUENCE [LARGE SCALE GENOMIC DNA]</scope>
    <source>
        <strain evidence="5">CBS 568.67</strain>
    </source>
</reference>
<accession>A0A485KGP9</accession>
<dbReference type="Proteomes" id="UP000332933">
    <property type="component" value="Unassembled WGS sequence"/>
</dbReference>
<dbReference type="InterPro" id="IPR020845">
    <property type="entry name" value="AMP-binding_CS"/>
</dbReference>
<organism evidence="5 6">
    <name type="scientific">Aphanomyces stellatus</name>
    <dbReference type="NCBI Taxonomy" id="120398"/>
    <lineage>
        <taxon>Eukaryota</taxon>
        <taxon>Sar</taxon>
        <taxon>Stramenopiles</taxon>
        <taxon>Oomycota</taxon>
        <taxon>Saprolegniomycetes</taxon>
        <taxon>Saprolegniales</taxon>
        <taxon>Verrucalvaceae</taxon>
        <taxon>Aphanomyces</taxon>
    </lineage>
</organism>
<dbReference type="OrthoDB" id="16262at2759"/>
<dbReference type="Gene3D" id="2.30.38.10">
    <property type="entry name" value="Luciferase, Domain 3"/>
    <property type="match status" value="1"/>
</dbReference>
<dbReference type="AlphaFoldDB" id="A0A485KGP9"/>
<reference evidence="4" key="2">
    <citation type="submission" date="2019-06" db="EMBL/GenBank/DDBJ databases">
        <title>Genomics analysis of Aphanomyces spp. identifies a new class of oomycete effector associated with host adaptation.</title>
        <authorList>
            <person name="Gaulin E."/>
        </authorList>
    </citation>
    <scope>NUCLEOTIDE SEQUENCE</scope>
    <source>
        <strain evidence="4">CBS 578.67</strain>
    </source>
</reference>
<comment type="similarity">
    <text evidence="1">Belongs to the ATP-dependent AMP-binding enzyme family.</text>
</comment>
<dbReference type="PANTHER" id="PTHR24096">
    <property type="entry name" value="LONG-CHAIN-FATTY-ACID--COA LIGASE"/>
    <property type="match status" value="1"/>
</dbReference>
<keyword evidence="6" id="KW-1185">Reference proteome</keyword>
<evidence type="ECO:0000313" key="4">
    <source>
        <dbReference type="EMBL" id="KAF0705983.1"/>
    </source>
</evidence>
<evidence type="ECO:0000256" key="1">
    <source>
        <dbReference type="ARBA" id="ARBA00006432"/>
    </source>
</evidence>
<gene>
    <name evidence="5" type="primary">Aste57867_6864</name>
    <name evidence="4" type="ORF">As57867_006843</name>
    <name evidence="5" type="ORF">ASTE57867_6864</name>
</gene>
<dbReference type="EMBL" id="CAADRA010003440">
    <property type="protein sequence ID" value="VFT83823.1"/>
    <property type="molecule type" value="Genomic_DNA"/>
</dbReference>
<sequence>MPPTSLVARTTSPTRIFTSSYPPLPTTPHTTTWDLIQTTARSNPSACALLCGVTQDEMTFGDFDVAVQKVATSLAQRGVSKGRVVLTNMINCVEYPILYHALTALGAVLSPAAPTFSATELGHQLVASNASFLVSHASVEAIAAEVAVAHNIPSDRCFSVGPTTMMQKFRDLLQVDAIHIPHVVIDHASDINTLPYSSGTTGRPKGVKLSFANLAINIQQMAFMEPMTSPLVLALPMYHLYAGLLMNAALLCGQPLVVLPKFDLATFLQALQVHKSEKAFIVPPIATLMATHPLVDEYDLSATKYFVSAAAPLGPTLEAAVQARLGIKTKQAYGMTELSPLVHYTRDGHERPAASGHLVPNTELRVVCPTTGADLGPHQIGELWYRGPQVMLGYLNNDDATRVRKSKR</sequence>
<dbReference type="InterPro" id="IPR000873">
    <property type="entry name" value="AMP-dep_synth/lig_dom"/>
</dbReference>
<evidence type="ECO:0000313" key="6">
    <source>
        <dbReference type="Proteomes" id="UP000332933"/>
    </source>
</evidence>
<dbReference type="Gene3D" id="3.40.50.980">
    <property type="match status" value="2"/>
</dbReference>
<dbReference type="PROSITE" id="PS00455">
    <property type="entry name" value="AMP_BINDING"/>
    <property type="match status" value="1"/>
</dbReference>
<evidence type="ECO:0000313" key="5">
    <source>
        <dbReference type="EMBL" id="VFT83823.1"/>
    </source>
</evidence>
<feature type="domain" description="AMP-dependent synthetase/ligase" evidence="3">
    <location>
        <begin position="37"/>
        <end position="395"/>
    </location>
</feature>
<evidence type="ECO:0000256" key="2">
    <source>
        <dbReference type="ARBA" id="ARBA00022598"/>
    </source>
</evidence>
<evidence type="ECO:0000259" key="3">
    <source>
        <dbReference type="Pfam" id="PF00501"/>
    </source>
</evidence>
<name>A0A485KGP9_9STRA</name>
<dbReference type="PANTHER" id="PTHR24096:SF149">
    <property type="entry name" value="AMP-BINDING DOMAIN-CONTAINING PROTEIN-RELATED"/>
    <property type="match status" value="1"/>
</dbReference>